<evidence type="ECO:0000313" key="2">
    <source>
        <dbReference type="Proteomes" id="UP000038040"/>
    </source>
</evidence>
<sequence length="69" mass="7381">MPISNAMDVDNTSKKWGQLGSPVKIMQCFSTTGGVARPLPDANECGDAIPECEKVFGLPPTIKLSNKNM</sequence>
<protein>
    <submittedName>
        <fullName evidence="1 4">Uncharacterized protein</fullName>
    </submittedName>
</protein>
<reference evidence="4" key="1">
    <citation type="submission" date="2017-02" db="UniProtKB">
        <authorList>
            <consortium name="WormBaseParasite"/>
        </authorList>
    </citation>
    <scope>IDENTIFICATION</scope>
</reference>
<organism evidence="2 4">
    <name type="scientific">Dracunculus medinensis</name>
    <name type="common">Guinea worm</name>
    <dbReference type="NCBI Taxonomy" id="318479"/>
    <lineage>
        <taxon>Eukaryota</taxon>
        <taxon>Metazoa</taxon>
        <taxon>Ecdysozoa</taxon>
        <taxon>Nematoda</taxon>
        <taxon>Chromadorea</taxon>
        <taxon>Rhabditida</taxon>
        <taxon>Spirurina</taxon>
        <taxon>Dracunculoidea</taxon>
        <taxon>Dracunculidae</taxon>
        <taxon>Dracunculus</taxon>
    </lineage>
</organism>
<dbReference type="WBParaSite" id="DME_0000679901-mRNA-1">
    <property type="protein sequence ID" value="DME_0000679901-mRNA-1"/>
    <property type="gene ID" value="DME_0000679901"/>
</dbReference>
<proteinExistence type="predicted"/>
<gene>
    <name evidence="1" type="ORF">DME_LOCUS1413</name>
</gene>
<evidence type="ECO:0000313" key="1">
    <source>
        <dbReference type="EMBL" id="VDN51440.1"/>
    </source>
</evidence>
<evidence type="ECO:0000313" key="3">
    <source>
        <dbReference type="Proteomes" id="UP000274756"/>
    </source>
</evidence>
<dbReference type="EMBL" id="UYYG01000021">
    <property type="protein sequence ID" value="VDN51440.1"/>
    <property type="molecule type" value="Genomic_DNA"/>
</dbReference>
<dbReference type="Proteomes" id="UP000274756">
    <property type="component" value="Unassembled WGS sequence"/>
</dbReference>
<name>A0A0N4UH07_DRAME</name>
<evidence type="ECO:0000313" key="4">
    <source>
        <dbReference type="WBParaSite" id="DME_0000679901-mRNA-1"/>
    </source>
</evidence>
<dbReference type="Proteomes" id="UP000038040">
    <property type="component" value="Unplaced"/>
</dbReference>
<reference evidence="1 3" key="2">
    <citation type="submission" date="2018-11" db="EMBL/GenBank/DDBJ databases">
        <authorList>
            <consortium name="Pathogen Informatics"/>
        </authorList>
    </citation>
    <scope>NUCLEOTIDE SEQUENCE [LARGE SCALE GENOMIC DNA]</scope>
</reference>
<dbReference type="AlphaFoldDB" id="A0A0N4UH07"/>
<accession>A0A0N4UH07</accession>
<keyword evidence="3" id="KW-1185">Reference proteome</keyword>